<dbReference type="Proteomes" id="UP001500888">
    <property type="component" value="Unassembled WGS sequence"/>
</dbReference>
<reference evidence="2" key="1">
    <citation type="journal article" date="2019" name="Int. J. Syst. Evol. Microbiol.">
        <title>The Global Catalogue of Microorganisms (GCM) 10K type strain sequencing project: providing services to taxonomists for standard genome sequencing and annotation.</title>
        <authorList>
            <consortium name="The Broad Institute Genomics Platform"/>
            <consortium name="The Broad Institute Genome Sequencing Center for Infectious Disease"/>
            <person name="Wu L."/>
            <person name="Ma J."/>
        </authorList>
    </citation>
    <scope>NUCLEOTIDE SEQUENCE [LARGE SCALE GENOMIC DNA]</scope>
    <source>
        <strain evidence="2">JCM 16908</strain>
    </source>
</reference>
<name>A0ABP7HM68_9ACTN</name>
<organism evidence="1 2">
    <name type="scientific">Sphaerisporangium flaviroseum</name>
    <dbReference type="NCBI Taxonomy" id="509199"/>
    <lineage>
        <taxon>Bacteria</taxon>
        <taxon>Bacillati</taxon>
        <taxon>Actinomycetota</taxon>
        <taxon>Actinomycetes</taxon>
        <taxon>Streptosporangiales</taxon>
        <taxon>Streptosporangiaceae</taxon>
        <taxon>Sphaerisporangium</taxon>
    </lineage>
</organism>
<evidence type="ECO:0000313" key="2">
    <source>
        <dbReference type="Proteomes" id="UP001500888"/>
    </source>
</evidence>
<comment type="caution">
    <text evidence="1">The sequence shown here is derived from an EMBL/GenBank/DDBJ whole genome shotgun (WGS) entry which is preliminary data.</text>
</comment>
<dbReference type="EMBL" id="BAAAZR010000002">
    <property type="protein sequence ID" value="GAA3796635.1"/>
    <property type="molecule type" value="Genomic_DNA"/>
</dbReference>
<evidence type="ECO:0000313" key="1">
    <source>
        <dbReference type="EMBL" id="GAA3796635.1"/>
    </source>
</evidence>
<proteinExistence type="predicted"/>
<protein>
    <submittedName>
        <fullName evidence="1">Uncharacterized protein</fullName>
    </submittedName>
</protein>
<keyword evidence="2" id="KW-1185">Reference proteome</keyword>
<accession>A0ABP7HM68</accession>
<gene>
    <name evidence="1" type="ORF">GCM10022226_14960</name>
</gene>
<sequence>MDADLRHPGQRAGAFEGDFGVGTQVDHVAQFDLADEPFHVGVRQALEVVGPQHAPESGRLAVDRGKTAKISHVHGTVKSYPPR</sequence>